<feature type="transmembrane region" description="Helical" evidence="1">
    <location>
        <begin position="12"/>
        <end position="29"/>
    </location>
</feature>
<keyword evidence="1" id="KW-1133">Transmembrane helix</keyword>
<feature type="transmembrane region" description="Helical" evidence="1">
    <location>
        <begin position="137"/>
        <end position="158"/>
    </location>
</feature>
<keyword evidence="1" id="KW-0812">Transmembrane</keyword>
<proteinExistence type="predicted"/>
<gene>
    <name evidence="2" type="ORF">SAMN02746064_02132</name>
</gene>
<keyword evidence="1" id="KW-0472">Membrane</keyword>
<dbReference type="RefSeq" id="WP_073271935.1">
    <property type="nucleotide sequence ID" value="NZ_FQTU01000019.1"/>
</dbReference>
<feature type="transmembrane region" description="Helical" evidence="1">
    <location>
        <begin position="49"/>
        <end position="69"/>
    </location>
</feature>
<dbReference type="AlphaFoldDB" id="A0A1M4ZTA7"/>
<evidence type="ECO:0000313" key="3">
    <source>
        <dbReference type="Proteomes" id="UP000184251"/>
    </source>
</evidence>
<evidence type="ECO:0000256" key="1">
    <source>
        <dbReference type="SAM" id="Phobius"/>
    </source>
</evidence>
<name>A0A1M4ZTA7_9FIRM</name>
<feature type="transmembrane region" description="Helical" evidence="1">
    <location>
        <begin position="101"/>
        <end position="125"/>
    </location>
</feature>
<organism evidence="2 3">
    <name type="scientific">Alkalibacter saccharofermentans DSM 14828</name>
    <dbReference type="NCBI Taxonomy" id="1120975"/>
    <lineage>
        <taxon>Bacteria</taxon>
        <taxon>Bacillati</taxon>
        <taxon>Bacillota</taxon>
        <taxon>Clostridia</taxon>
        <taxon>Eubacteriales</taxon>
        <taxon>Eubacteriaceae</taxon>
        <taxon>Alkalibacter</taxon>
    </lineage>
</organism>
<dbReference type="OrthoDB" id="48209at2"/>
<reference evidence="2 3" key="1">
    <citation type="submission" date="2016-11" db="EMBL/GenBank/DDBJ databases">
        <authorList>
            <person name="Jaros S."/>
            <person name="Januszkiewicz K."/>
            <person name="Wedrychowicz H."/>
        </authorList>
    </citation>
    <scope>NUCLEOTIDE SEQUENCE [LARGE SCALE GENOMIC DNA]</scope>
    <source>
        <strain evidence="2 3">DSM 14828</strain>
    </source>
</reference>
<dbReference type="Pfam" id="PF20122">
    <property type="entry name" value="DUF6512"/>
    <property type="match status" value="1"/>
</dbReference>
<sequence length="180" mass="20942">MTSRFGIIKVKYLGMFLIIFLGLIFHELYKSTDIFLLGFFSPVNESKWEHWKMTYSPMVIVAALEYILMKQRVNNYVFSLAVGIAVFQITTFGLIEVYEILFGHGILFVHVITFLVGGVFGQLARYKIMTYTKPSKILFLVGVFYLFVQLTVFLLFTIDPPRMDYFKDSISNTYGIFELR</sequence>
<keyword evidence="3" id="KW-1185">Reference proteome</keyword>
<feature type="transmembrane region" description="Helical" evidence="1">
    <location>
        <begin position="76"/>
        <end position="95"/>
    </location>
</feature>
<dbReference type="STRING" id="1120975.SAMN02746064_02132"/>
<dbReference type="EMBL" id="FQTU01000019">
    <property type="protein sequence ID" value="SHF21012.1"/>
    <property type="molecule type" value="Genomic_DNA"/>
</dbReference>
<dbReference type="InterPro" id="IPR045407">
    <property type="entry name" value="DUF6512"/>
</dbReference>
<dbReference type="Proteomes" id="UP000184251">
    <property type="component" value="Unassembled WGS sequence"/>
</dbReference>
<evidence type="ECO:0000313" key="2">
    <source>
        <dbReference type="EMBL" id="SHF21012.1"/>
    </source>
</evidence>
<protein>
    <submittedName>
        <fullName evidence="2">Uncharacterized protein</fullName>
    </submittedName>
</protein>
<accession>A0A1M4ZTA7</accession>